<reference evidence="2 3" key="1">
    <citation type="submission" date="2015-10" db="EMBL/GenBank/DDBJ databases">
        <title>Draft genome sequence of Streptomyces canus DSM 40017, type strain for the species Streptomyces canus.</title>
        <authorList>
            <person name="Ruckert C."/>
            <person name="Winkler A."/>
            <person name="Kalinowski J."/>
            <person name="Kampfer P."/>
            <person name="Glaeser S."/>
        </authorList>
    </citation>
    <scope>NUCLEOTIDE SEQUENCE [LARGE SCALE GENOMIC DNA]</scope>
    <source>
        <strain evidence="2 3">DSM 40017</strain>
    </source>
</reference>
<evidence type="ECO:0008006" key="4">
    <source>
        <dbReference type="Google" id="ProtNLM"/>
    </source>
</evidence>
<evidence type="ECO:0000313" key="3">
    <source>
        <dbReference type="Proteomes" id="UP000053669"/>
    </source>
</evidence>
<dbReference type="GO" id="GO:0003677">
    <property type="term" value="F:DNA binding"/>
    <property type="evidence" value="ECO:0007669"/>
    <property type="project" value="InterPro"/>
</dbReference>
<keyword evidence="1" id="KW-0233">DNA recombination</keyword>
<sequence length="118" mass="13057">MVEPLREQRERQNLQRMRAGTAWVENDYVFTGNRGQPMNQDALAGAFKAFARGWGCVSSVCTTCATVPPACWLTPAQAILGHSHFDTTMSVYTHAALQAQRETLDRVGSLLRADETDV</sequence>
<accession>A0A117R017</accession>
<dbReference type="STRING" id="58343.AQJ46_30715"/>
<dbReference type="InterPro" id="IPR011010">
    <property type="entry name" value="DNA_brk_join_enz"/>
</dbReference>
<dbReference type="EMBL" id="LMWU01000034">
    <property type="protein sequence ID" value="KUN63643.1"/>
    <property type="molecule type" value="Genomic_DNA"/>
</dbReference>
<evidence type="ECO:0000313" key="2">
    <source>
        <dbReference type="EMBL" id="KUN63643.1"/>
    </source>
</evidence>
<dbReference type="SUPFAM" id="SSF56349">
    <property type="entry name" value="DNA breaking-rejoining enzymes"/>
    <property type="match status" value="1"/>
</dbReference>
<protein>
    <recommendedName>
        <fullName evidence="4">Tyr recombinase domain-containing protein</fullName>
    </recommendedName>
</protein>
<gene>
    <name evidence="2" type="ORF">AQJ46_30715</name>
</gene>
<comment type="caution">
    <text evidence="2">The sequence shown here is derived from an EMBL/GenBank/DDBJ whole genome shotgun (WGS) entry which is preliminary data.</text>
</comment>
<dbReference type="GO" id="GO:0006310">
    <property type="term" value="P:DNA recombination"/>
    <property type="evidence" value="ECO:0007669"/>
    <property type="project" value="UniProtKB-KW"/>
</dbReference>
<evidence type="ECO:0000256" key="1">
    <source>
        <dbReference type="ARBA" id="ARBA00023172"/>
    </source>
</evidence>
<dbReference type="Proteomes" id="UP000053669">
    <property type="component" value="Unassembled WGS sequence"/>
</dbReference>
<dbReference type="GO" id="GO:0015074">
    <property type="term" value="P:DNA integration"/>
    <property type="evidence" value="ECO:0007669"/>
    <property type="project" value="InterPro"/>
</dbReference>
<name>A0A117R017_9ACTN</name>
<dbReference type="AlphaFoldDB" id="A0A117R017"/>
<organism evidence="2 3">
    <name type="scientific">Streptomyces canus</name>
    <dbReference type="NCBI Taxonomy" id="58343"/>
    <lineage>
        <taxon>Bacteria</taxon>
        <taxon>Bacillati</taxon>
        <taxon>Actinomycetota</taxon>
        <taxon>Actinomycetes</taxon>
        <taxon>Kitasatosporales</taxon>
        <taxon>Streptomycetaceae</taxon>
        <taxon>Streptomyces</taxon>
        <taxon>Streptomyces aurantiacus group</taxon>
    </lineage>
</organism>
<dbReference type="Gene3D" id="1.10.443.10">
    <property type="entry name" value="Intergrase catalytic core"/>
    <property type="match status" value="1"/>
</dbReference>
<dbReference type="InterPro" id="IPR013762">
    <property type="entry name" value="Integrase-like_cat_sf"/>
</dbReference>
<proteinExistence type="predicted"/>